<dbReference type="Proteomes" id="UP001378592">
    <property type="component" value="Unassembled WGS sequence"/>
</dbReference>
<protein>
    <submittedName>
        <fullName evidence="3">Uncharacterized protein</fullName>
    </submittedName>
</protein>
<feature type="chain" id="PRO_5042860206" evidence="2">
    <location>
        <begin position="31"/>
        <end position="352"/>
    </location>
</feature>
<keyword evidence="4" id="KW-1185">Reference proteome</keyword>
<name>A0AAN9VT24_9ORTH</name>
<feature type="compositionally biased region" description="Gly residues" evidence="1">
    <location>
        <begin position="170"/>
        <end position="182"/>
    </location>
</feature>
<dbReference type="GO" id="GO:0016020">
    <property type="term" value="C:membrane"/>
    <property type="evidence" value="ECO:0007669"/>
    <property type="project" value="TreeGrafter"/>
</dbReference>
<evidence type="ECO:0000256" key="1">
    <source>
        <dbReference type="SAM" id="MobiDB-lite"/>
    </source>
</evidence>
<proteinExistence type="predicted"/>
<evidence type="ECO:0000313" key="4">
    <source>
        <dbReference type="Proteomes" id="UP001378592"/>
    </source>
</evidence>
<dbReference type="InterPro" id="IPR012464">
    <property type="entry name" value="DUF1676"/>
</dbReference>
<keyword evidence="2" id="KW-0732">Signal</keyword>
<dbReference type="AlphaFoldDB" id="A0AAN9VT24"/>
<evidence type="ECO:0000313" key="3">
    <source>
        <dbReference type="EMBL" id="KAK7862788.1"/>
    </source>
</evidence>
<feature type="region of interest" description="Disordered" evidence="1">
    <location>
        <begin position="322"/>
        <end position="352"/>
    </location>
</feature>
<evidence type="ECO:0000256" key="2">
    <source>
        <dbReference type="SAM" id="SignalP"/>
    </source>
</evidence>
<feature type="signal peptide" evidence="2">
    <location>
        <begin position="1"/>
        <end position="30"/>
    </location>
</feature>
<organism evidence="3 4">
    <name type="scientific">Gryllus longicercus</name>
    <dbReference type="NCBI Taxonomy" id="2509291"/>
    <lineage>
        <taxon>Eukaryota</taxon>
        <taxon>Metazoa</taxon>
        <taxon>Ecdysozoa</taxon>
        <taxon>Arthropoda</taxon>
        <taxon>Hexapoda</taxon>
        <taxon>Insecta</taxon>
        <taxon>Pterygota</taxon>
        <taxon>Neoptera</taxon>
        <taxon>Polyneoptera</taxon>
        <taxon>Orthoptera</taxon>
        <taxon>Ensifera</taxon>
        <taxon>Gryllidea</taxon>
        <taxon>Grylloidea</taxon>
        <taxon>Gryllidae</taxon>
        <taxon>Gryllinae</taxon>
        <taxon>Gryllus</taxon>
    </lineage>
</organism>
<accession>A0AAN9VT24</accession>
<reference evidence="3 4" key="1">
    <citation type="submission" date="2024-03" db="EMBL/GenBank/DDBJ databases">
        <title>The genome assembly and annotation of the cricket Gryllus longicercus Weissman &amp; Gray.</title>
        <authorList>
            <person name="Szrajer S."/>
            <person name="Gray D."/>
            <person name="Ylla G."/>
        </authorList>
    </citation>
    <scope>NUCLEOTIDE SEQUENCE [LARGE SCALE GENOMIC DNA]</scope>
    <source>
        <strain evidence="3">DAG 2021-001</strain>
        <tissue evidence="3">Whole body minus gut</tissue>
    </source>
</reference>
<comment type="caution">
    <text evidence="3">The sequence shown here is derived from an EMBL/GenBank/DDBJ whole genome shotgun (WGS) entry which is preliminary data.</text>
</comment>
<dbReference type="Pfam" id="PF07898">
    <property type="entry name" value="DUF1676"/>
    <property type="match status" value="1"/>
</dbReference>
<sequence length="352" mass="34547">MQQRCAGAVVAAALAAAAALMAAHVVPAAASSSSSASSSANAAAGLDLVYGTYQQCEGQADALGCLKLQAIKVMHRALSQDSLPITEGLTLVRSEGTGEAAGSGAPMGDEESLARALPADAGRRQARLDELLADHVARLLRSRAVSLSVPRLLAGLLPAEEGEGARKEGGGGGGGGGGIGSKGGKKGHGALLLAMLMKGGMIAYAYKALAVLAGKALLVAKVALVLASVLGLSHLVGHGHKGGTTYEIVKHPVVSHGYSHSQAVLPADDHHHFDVTAVGHGGGHGGGFGGNVGGGHGGGQLYGGHGWGRAGVGRSLGDLAAASPAPASQLVAPESAEQTASVAETGGRSPEA</sequence>
<dbReference type="EMBL" id="JAZDUA010000258">
    <property type="protein sequence ID" value="KAK7862788.1"/>
    <property type="molecule type" value="Genomic_DNA"/>
</dbReference>
<gene>
    <name evidence="3" type="ORF">R5R35_003542</name>
</gene>
<feature type="region of interest" description="Disordered" evidence="1">
    <location>
        <begin position="162"/>
        <end position="183"/>
    </location>
</feature>
<dbReference type="PANTHER" id="PTHR21879">
    <property type="entry name" value="FI03362P-RELATED-RELATED"/>
    <property type="match status" value="1"/>
</dbReference>